<keyword evidence="1" id="KW-0812">Transmembrane</keyword>
<gene>
    <name evidence="2" type="ORF">FRUB_01418</name>
</gene>
<dbReference type="EMBL" id="NIDE01000002">
    <property type="protein sequence ID" value="OWK45087.1"/>
    <property type="molecule type" value="Genomic_DNA"/>
</dbReference>
<evidence type="ECO:0000256" key="1">
    <source>
        <dbReference type="SAM" id="Phobius"/>
    </source>
</evidence>
<accession>A0A225E9I6</accession>
<keyword evidence="3" id="KW-1185">Reference proteome</keyword>
<evidence type="ECO:0000313" key="3">
    <source>
        <dbReference type="Proteomes" id="UP000214646"/>
    </source>
</evidence>
<reference evidence="3" key="1">
    <citation type="submission" date="2017-06" db="EMBL/GenBank/DDBJ databases">
        <title>Genome analysis of Fimbriiglobus ruber SP5, the first member of the order Planctomycetales with confirmed chitinolytic capability.</title>
        <authorList>
            <person name="Ravin N.V."/>
            <person name="Rakitin A.L."/>
            <person name="Ivanova A.A."/>
            <person name="Beletsky A.V."/>
            <person name="Kulichevskaya I.S."/>
            <person name="Mardanov A.V."/>
            <person name="Dedysh S.N."/>
        </authorList>
    </citation>
    <scope>NUCLEOTIDE SEQUENCE [LARGE SCALE GENOMIC DNA]</scope>
    <source>
        <strain evidence="3">SP5</strain>
    </source>
</reference>
<evidence type="ECO:0000313" key="2">
    <source>
        <dbReference type="EMBL" id="OWK45087.1"/>
    </source>
</evidence>
<protein>
    <submittedName>
        <fullName evidence="2">Uncharacterized protein</fullName>
    </submittedName>
</protein>
<keyword evidence="1" id="KW-1133">Transmembrane helix</keyword>
<sequence>MTLYGGTLQGIVMGMGVGVVAGVVYAVLVRRARVRQWVPETAPSDP</sequence>
<dbReference type="Proteomes" id="UP000214646">
    <property type="component" value="Unassembled WGS sequence"/>
</dbReference>
<proteinExistence type="predicted"/>
<dbReference type="AlphaFoldDB" id="A0A225E9I6"/>
<comment type="caution">
    <text evidence="2">The sequence shown here is derived from an EMBL/GenBank/DDBJ whole genome shotgun (WGS) entry which is preliminary data.</text>
</comment>
<feature type="transmembrane region" description="Helical" evidence="1">
    <location>
        <begin position="6"/>
        <end position="28"/>
    </location>
</feature>
<keyword evidence="1" id="KW-0472">Membrane</keyword>
<name>A0A225E9I6_9BACT</name>
<organism evidence="2 3">
    <name type="scientific">Fimbriiglobus ruber</name>
    <dbReference type="NCBI Taxonomy" id="1908690"/>
    <lineage>
        <taxon>Bacteria</taxon>
        <taxon>Pseudomonadati</taxon>
        <taxon>Planctomycetota</taxon>
        <taxon>Planctomycetia</taxon>
        <taxon>Gemmatales</taxon>
        <taxon>Gemmataceae</taxon>
        <taxon>Fimbriiglobus</taxon>
    </lineage>
</organism>